<name>A0A2W4Z5W9_9SPHN</name>
<keyword evidence="5" id="KW-0119">Carbohydrate metabolism</keyword>
<evidence type="ECO:0000256" key="3">
    <source>
        <dbReference type="ARBA" id="ARBA00011233"/>
    </source>
</evidence>
<dbReference type="InterPro" id="IPR013785">
    <property type="entry name" value="Aldolase_TIM"/>
</dbReference>
<dbReference type="PANTHER" id="PTHR30246">
    <property type="entry name" value="2-KETO-3-DEOXY-6-PHOSPHOGLUCONATE ALDOLASE"/>
    <property type="match status" value="1"/>
</dbReference>
<evidence type="ECO:0000256" key="1">
    <source>
        <dbReference type="ARBA" id="ARBA00004761"/>
    </source>
</evidence>
<evidence type="ECO:0000313" key="6">
    <source>
        <dbReference type="EMBL" id="PZO75189.1"/>
    </source>
</evidence>
<dbReference type="Proteomes" id="UP000248614">
    <property type="component" value="Unassembled WGS sequence"/>
</dbReference>
<dbReference type="AlphaFoldDB" id="A0A2W4Z5W9"/>
<gene>
    <name evidence="6" type="ORF">DI632_12135</name>
</gene>
<protein>
    <submittedName>
        <fullName evidence="6">2-dehydro-3-deoxy-6-phosphogalactonate aldolase</fullName>
        <ecNumber evidence="6">4.1.2.21</ecNumber>
    </submittedName>
</protein>
<comment type="similarity">
    <text evidence="2">Belongs to the KHG/KDPG aldolase family.</text>
</comment>
<dbReference type="NCBIfam" id="NF006600">
    <property type="entry name" value="PRK09140.1"/>
    <property type="match status" value="1"/>
</dbReference>
<dbReference type="EMBL" id="QFNF01000034">
    <property type="protein sequence ID" value="PZO75189.1"/>
    <property type="molecule type" value="Genomic_DNA"/>
</dbReference>
<comment type="subunit">
    <text evidence="3">Homotrimer.</text>
</comment>
<accession>A0A2W4Z5W9</accession>
<organism evidence="6 7">
    <name type="scientific">Sphingomonas hengshuiensis</name>
    <dbReference type="NCBI Taxonomy" id="1609977"/>
    <lineage>
        <taxon>Bacteria</taxon>
        <taxon>Pseudomonadati</taxon>
        <taxon>Pseudomonadota</taxon>
        <taxon>Alphaproteobacteria</taxon>
        <taxon>Sphingomonadales</taxon>
        <taxon>Sphingomonadaceae</taxon>
        <taxon>Sphingomonas</taxon>
    </lineage>
</organism>
<keyword evidence="4 6" id="KW-0456">Lyase</keyword>
<dbReference type="Pfam" id="PF01081">
    <property type="entry name" value="Aldolase"/>
    <property type="match status" value="1"/>
</dbReference>
<dbReference type="Gene3D" id="3.20.20.70">
    <property type="entry name" value="Aldolase class I"/>
    <property type="match status" value="1"/>
</dbReference>
<evidence type="ECO:0000313" key="7">
    <source>
        <dbReference type="Proteomes" id="UP000248614"/>
    </source>
</evidence>
<reference evidence="6 7" key="1">
    <citation type="submission" date="2017-08" db="EMBL/GenBank/DDBJ databases">
        <title>Infants hospitalized years apart are colonized by the same room-sourced microbial strains.</title>
        <authorList>
            <person name="Brooks B."/>
            <person name="Olm M.R."/>
            <person name="Firek B.A."/>
            <person name="Baker R."/>
            <person name="Thomas B.C."/>
            <person name="Morowitz M.J."/>
            <person name="Banfield J.F."/>
        </authorList>
    </citation>
    <scope>NUCLEOTIDE SEQUENCE [LARGE SCALE GENOMIC DNA]</scope>
    <source>
        <strain evidence="6">S2_018_000_R3_110</strain>
    </source>
</reference>
<dbReference type="PANTHER" id="PTHR30246:SF1">
    <property type="entry name" value="2-DEHYDRO-3-DEOXY-6-PHOSPHOGALACTONATE ALDOLASE-RELATED"/>
    <property type="match status" value="1"/>
</dbReference>
<comment type="caution">
    <text evidence="6">The sequence shown here is derived from an EMBL/GenBank/DDBJ whole genome shotgun (WGS) entry which is preliminary data.</text>
</comment>
<dbReference type="GO" id="GO:0008674">
    <property type="term" value="F:2-dehydro-3-deoxy-6-phosphogalactonate aldolase activity"/>
    <property type="evidence" value="ECO:0007669"/>
    <property type="project" value="UniProtKB-EC"/>
</dbReference>
<sequence length="212" mass="21501">MSHLATFDAAFARCPLVAILRGVQPHEVEAIGDALLDAGFAIVEVPLNSPDPYESITRLSSKLAGYAAVGAGTVLSVEQVERVEAAGGTLIISPNANPAVIAAAAQRGLVAMPGIATPTEAFAALEAGAAALKLFPAEAASPAVLKAMRAVLPRDVRMLPVGGIVPSVLAEWHQAGAAGYGLGSALYVPGMDAATVGERARAFVAAWQALAR</sequence>
<dbReference type="EC" id="4.1.2.21" evidence="6"/>
<dbReference type="InterPro" id="IPR000887">
    <property type="entry name" value="Aldlse_KDPG_KHG"/>
</dbReference>
<proteinExistence type="inferred from homology"/>
<evidence type="ECO:0000256" key="2">
    <source>
        <dbReference type="ARBA" id="ARBA00006906"/>
    </source>
</evidence>
<evidence type="ECO:0000256" key="4">
    <source>
        <dbReference type="ARBA" id="ARBA00023239"/>
    </source>
</evidence>
<dbReference type="CDD" id="cd00452">
    <property type="entry name" value="KDPG_aldolase"/>
    <property type="match status" value="1"/>
</dbReference>
<dbReference type="SUPFAM" id="SSF51569">
    <property type="entry name" value="Aldolase"/>
    <property type="match status" value="1"/>
</dbReference>
<comment type="pathway">
    <text evidence="1">Carbohydrate acid metabolism.</text>
</comment>
<evidence type="ECO:0000256" key="5">
    <source>
        <dbReference type="ARBA" id="ARBA00023277"/>
    </source>
</evidence>